<reference evidence="2" key="2">
    <citation type="submission" date="2023-05" db="EMBL/GenBank/DDBJ databases">
        <authorList>
            <consortium name="Lawrence Berkeley National Laboratory"/>
            <person name="Steindorff A."/>
            <person name="Hensen N."/>
            <person name="Bonometti L."/>
            <person name="Westerberg I."/>
            <person name="Brannstrom I.O."/>
            <person name="Guillou S."/>
            <person name="Cros-Aarteil S."/>
            <person name="Calhoun S."/>
            <person name="Haridas S."/>
            <person name="Kuo A."/>
            <person name="Mondo S."/>
            <person name="Pangilinan J."/>
            <person name="Riley R."/>
            <person name="Labutti K."/>
            <person name="Andreopoulos B."/>
            <person name="Lipzen A."/>
            <person name="Chen C."/>
            <person name="Yanf M."/>
            <person name="Daum C."/>
            <person name="Ng V."/>
            <person name="Clum A."/>
            <person name="Ohm R."/>
            <person name="Martin F."/>
            <person name="Silar P."/>
            <person name="Natvig D."/>
            <person name="Lalanne C."/>
            <person name="Gautier V."/>
            <person name="Ament-Velasquez S.L."/>
            <person name="Kruys A."/>
            <person name="Hutchinson M.I."/>
            <person name="Powell A.J."/>
            <person name="Barry K."/>
            <person name="Miller A.N."/>
            <person name="Grigoriev I.V."/>
            <person name="Debuchy R."/>
            <person name="Gladieux P."/>
            <person name="Thoren M.H."/>
            <person name="Johannesson H."/>
        </authorList>
    </citation>
    <scope>NUCLEOTIDE SEQUENCE</scope>
    <source>
        <strain evidence="2">CBS 731.68</strain>
    </source>
</reference>
<comment type="caution">
    <text evidence="2">The sequence shown here is derived from an EMBL/GenBank/DDBJ whole genome shotgun (WGS) entry which is preliminary data.</text>
</comment>
<sequence>MRFTIPALLVVSATACLADMMRVITVCPSEGLGRCDSSRGTFPTCCGHYPVDANEGRRGTGVPGMVEFCVDWGNRRGHFRFSHQSFKRCMCMASEQNMNLPLICPTNGSCIVSDWEEIPCSWREVPAEPEAIVSATEEEAAPVETGNH</sequence>
<keyword evidence="1" id="KW-0732">Signal</keyword>
<reference evidence="2" key="1">
    <citation type="journal article" date="2023" name="Mol. Phylogenet. Evol.">
        <title>Genome-scale phylogeny and comparative genomics of the fungal order Sordariales.</title>
        <authorList>
            <person name="Hensen N."/>
            <person name="Bonometti L."/>
            <person name="Westerberg I."/>
            <person name="Brannstrom I.O."/>
            <person name="Guillou S."/>
            <person name="Cros-Aarteil S."/>
            <person name="Calhoun S."/>
            <person name="Haridas S."/>
            <person name="Kuo A."/>
            <person name="Mondo S."/>
            <person name="Pangilinan J."/>
            <person name="Riley R."/>
            <person name="LaButti K."/>
            <person name="Andreopoulos B."/>
            <person name="Lipzen A."/>
            <person name="Chen C."/>
            <person name="Yan M."/>
            <person name="Daum C."/>
            <person name="Ng V."/>
            <person name="Clum A."/>
            <person name="Steindorff A."/>
            <person name="Ohm R.A."/>
            <person name="Martin F."/>
            <person name="Silar P."/>
            <person name="Natvig D.O."/>
            <person name="Lalanne C."/>
            <person name="Gautier V."/>
            <person name="Ament-Velasquez S.L."/>
            <person name="Kruys A."/>
            <person name="Hutchinson M.I."/>
            <person name="Powell A.J."/>
            <person name="Barry K."/>
            <person name="Miller A.N."/>
            <person name="Grigoriev I.V."/>
            <person name="Debuchy R."/>
            <person name="Gladieux P."/>
            <person name="Hiltunen Thoren M."/>
            <person name="Johannesson H."/>
        </authorList>
    </citation>
    <scope>NUCLEOTIDE SEQUENCE</scope>
    <source>
        <strain evidence="2">CBS 731.68</strain>
    </source>
</reference>
<evidence type="ECO:0000313" key="2">
    <source>
        <dbReference type="EMBL" id="KAK4121065.1"/>
    </source>
</evidence>
<evidence type="ECO:0000313" key="3">
    <source>
        <dbReference type="Proteomes" id="UP001302602"/>
    </source>
</evidence>
<protein>
    <submittedName>
        <fullName evidence="2">Uncharacterized protein</fullName>
    </submittedName>
</protein>
<dbReference type="RefSeq" id="XP_062644836.1">
    <property type="nucleotide sequence ID" value="XM_062785901.1"/>
</dbReference>
<dbReference type="Proteomes" id="UP001302602">
    <property type="component" value="Unassembled WGS sequence"/>
</dbReference>
<dbReference type="GeneID" id="87822667"/>
<name>A0AAN6TUN3_9PEZI</name>
<dbReference type="EMBL" id="MU853235">
    <property type="protein sequence ID" value="KAK4121065.1"/>
    <property type="molecule type" value="Genomic_DNA"/>
</dbReference>
<feature type="signal peptide" evidence="1">
    <location>
        <begin position="1"/>
        <end position="18"/>
    </location>
</feature>
<accession>A0AAN6TUN3</accession>
<keyword evidence="3" id="KW-1185">Reference proteome</keyword>
<dbReference type="AlphaFoldDB" id="A0AAN6TUN3"/>
<dbReference type="PROSITE" id="PS51257">
    <property type="entry name" value="PROKAR_LIPOPROTEIN"/>
    <property type="match status" value="1"/>
</dbReference>
<gene>
    <name evidence="2" type="ORF">N657DRAFT_134892</name>
</gene>
<organism evidence="2 3">
    <name type="scientific">Parathielavia appendiculata</name>
    <dbReference type="NCBI Taxonomy" id="2587402"/>
    <lineage>
        <taxon>Eukaryota</taxon>
        <taxon>Fungi</taxon>
        <taxon>Dikarya</taxon>
        <taxon>Ascomycota</taxon>
        <taxon>Pezizomycotina</taxon>
        <taxon>Sordariomycetes</taxon>
        <taxon>Sordariomycetidae</taxon>
        <taxon>Sordariales</taxon>
        <taxon>Chaetomiaceae</taxon>
        <taxon>Parathielavia</taxon>
    </lineage>
</organism>
<evidence type="ECO:0000256" key="1">
    <source>
        <dbReference type="SAM" id="SignalP"/>
    </source>
</evidence>
<feature type="chain" id="PRO_5043000757" evidence="1">
    <location>
        <begin position="19"/>
        <end position="148"/>
    </location>
</feature>
<proteinExistence type="predicted"/>